<dbReference type="Proteomes" id="UP000694941">
    <property type="component" value="Unplaced"/>
</dbReference>
<dbReference type="GeneID" id="111084179"/>
<evidence type="ECO:0000256" key="1">
    <source>
        <dbReference type="SAM" id="Phobius"/>
    </source>
</evidence>
<feature type="non-terminal residue" evidence="3">
    <location>
        <position position="1"/>
    </location>
</feature>
<organism evidence="2 3">
    <name type="scientific">Limulus polyphemus</name>
    <name type="common">Atlantic horseshoe crab</name>
    <dbReference type="NCBI Taxonomy" id="6850"/>
    <lineage>
        <taxon>Eukaryota</taxon>
        <taxon>Metazoa</taxon>
        <taxon>Ecdysozoa</taxon>
        <taxon>Arthropoda</taxon>
        <taxon>Chelicerata</taxon>
        <taxon>Merostomata</taxon>
        <taxon>Xiphosura</taxon>
        <taxon>Limulidae</taxon>
        <taxon>Limulus</taxon>
    </lineage>
</organism>
<dbReference type="InterPro" id="IPR036116">
    <property type="entry name" value="FN3_sf"/>
</dbReference>
<sequence length="180" mass="20398">IPDPVHNCSIFNETDHSFHVECEAGYDGGLHQEFVMKVHDTPYRRLRTDMTSLFPIFLVSNLPSASSFVVVVYAINARGTSQKQYFRVNTHARPETQAHNVSNQWRLAVSSVLIILVSVAVGVISVAIVTVLVVRYRRKKGRDNRNKENDYKDKRTPEKYDSPVGLNVLAMEEKCPDLIP</sequence>
<keyword evidence="2" id="KW-1185">Reference proteome</keyword>
<dbReference type="PANTHER" id="PTHR23278:SF19">
    <property type="entry name" value="OBSCURIN"/>
    <property type="match status" value="1"/>
</dbReference>
<evidence type="ECO:0000313" key="3">
    <source>
        <dbReference type="RefSeq" id="XP_022236667.1"/>
    </source>
</evidence>
<dbReference type="PANTHER" id="PTHR23278">
    <property type="entry name" value="SIDESTEP PROTEIN"/>
    <property type="match status" value="1"/>
</dbReference>
<dbReference type="RefSeq" id="XP_022236667.1">
    <property type="nucleotide sequence ID" value="XM_022380959.1"/>
</dbReference>
<name>A0ABM1RZ62_LIMPO</name>
<feature type="non-terminal residue" evidence="3">
    <location>
        <position position="180"/>
    </location>
</feature>
<feature type="transmembrane region" description="Helical" evidence="1">
    <location>
        <begin position="53"/>
        <end position="75"/>
    </location>
</feature>
<accession>A0ABM1RZ62</accession>
<reference evidence="3" key="1">
    <citation type="submission" date="2025-08" db="UniProtKB">
        <authorList>
            <consortium name="RefSeq"/>
        </authorList>
    </citation>
    <scope>IDENTIFICATION</scope>
    <source>
        <tissue evidence="3">Muscle</tissue>
    </source>
</reference>
<dbReference type="SUPFAM" id="SSF49265">
    <property type="entry name" value="Fibronectin type III"/>
    <property type="match status" value="1"/>
</dbReference>
<protein>
    <submittedName>
        <fullName evidence="3">Uncharacterized protein LOC111084179</fullName>
    </submittedName>
</protein>
<keyword evidence="1" id="KW-0812">Transmembrane</keyword>
<keyword evidence="1" id="KW-0472">Membrane</keyword>
<proteinExistence type="predicted"/>
<gene>
    <name evidence="3" type="primary">LOC111084179</name>
</gene>
<feature type="transmembrane region" description="Helical" evidence="1">
    <location>
        <begin position="112"/>
        <end position="134"/>
    </location>
</feature>
<evidence type="ECO:0000313" key="2">
    <source>
        <dbReference type="Proteomes" id="UP000694941"/>
    </source>
</evidence>
<keyword evidence="1" id="KW-1133">Transmembrane helix</keyword>